<feature type="transmembrane region" description="Helical" evidence="1">
    <location>
        <begin position="94"/>
        <end position="114"/>
    </location>
</feature>
<keyword evidence="3" id="KW-1185">Reference proteome</keyword>
<dbReference type="OrthoDB" id="8908819at2"/>
<dbReference type="Proteomes" id="UP000301751">
    <property type="component" value="Unassembled WGS sequence"/>
</dbReference>
<name>A0A480APX0_9BURK</name>
<keyword evidence="1" id="KW-0472">Membrane</keyword>
<feature type="transmembrane region" description="Helical" evidence="1">
    <location>
        <begin position="28"/>
        <end position="45"/>
    </location>
</feature>
<dbReference type="Gene3D" id="1.20.1280.290">
    <property type="match status" value="1"/>
</dbReference>
<accession>A0A480APX0</accession>
<evidence type="ECO:0000313" key="3">
    <source>
        <dbReference type="Proteomes" id="UP000301751"/>
    </source>
</evidence>
<evidence type="ECO:0000256" key="1">
    <source>
        <dbReference type="SAM" id="Phobius"/>
    </source>
</evidence>
<gene>
    <name evidence="2" type="ORF">AQPW35_27400</name>
</gene>
<proteinExistence type="predicted"/>
<dbReference type="EMBL" id="BJCL01000006">
    <property type="protein sequence ID" value="GCL63659.1"/>
    <property type="molecule type" value="Genomic_DNA"/>
</dbReference>
<organism evidence="2 3">
    <name type="scientific">Pseudaquabacterium pictum</name>
    <dbReference type="NCBI Taxonomy" id="2315236"/>
    <lineage>
        <taxon>Bacteria</taxon>
        <taxon>Pseudomonadati</taxon>
        <taxon>Pseudomonadota</taxon>
        <taxon>Betaproteobacteria</taxon>
        <taxon>Burkholderiales</taxon>
        <taxon>Sphaerotilaceae</taxon>
        <taxon>Pseudaquabacterium</taxon>
    </lineage>
</organism>
<comment type="caution">
    <text evidence="2">The sequence shown here is derived from an EMBL/GenBank/DDBJ whole genome shotgun (WGS) entry which is preliminary data.</text>
</comment>
<keyword evidence="1" id="KW-1133">Transmembrane helix</keyword>
<evidence type="ECO:0000313" key="2">
    <source>
        <dbReference type="EMBL" id="GCL63659.1"/>
    </source>
</evidence>
<keyword evidence="1" id="KW-0812">Transmembrane</keyword>
<feature type="transmembrane region" description="Helical" evidence="1">
    <location>
        <begin position="65"/>
        <end position="82"/>
    </location>
</feature>
<sequence length="116" mass="13180">MLPTENGTDHHGRPLHAPRPVLWTRARYLVLLTWSFTFFSSVRVLSYLPTLWAIHASGDSGQHSLLTWSTWLGANLTMAAWLHEHNDRRANRAVAVNLANALMCALTVALIAWYRF</sequence>
<reference evidence="3" key="1">
    <citation type="submission" date="2019-03" db="EMBL/GenBank/DDBJ databases">
        <title>Aquabacterium pictum sp.nov., the first bacteriochlorophyll a-containing freshwater bacterium in the genus Aquabacterium of the class Betaproteobacteria.</title>
        <authorList>
            <person name="Hirose S."/>
            <person name="Tank M."/>
            <person name="Hara E."/>
            <person name="Tamaki H."/>
            <person name="Takaichi S."/>
            <person name="Haruta S."/>
            <person name="Hanada S."/>
        </authorList>
    </citation>
    <scope>NUCLEOTIDE SEQUENCE [LARGE SCALE GENOMIC DNA]</scope>
    <source>
        <strain evidence="3">W35</strain>
    </source>
</reference>
<dbReference type="RefSeq" id="WP_137733390.1">
    <property type="nucleotide sequence ID" value="NZ_BJCL01000006.1"/>
</dbReference>
<protein>
    <submittedName>
        <fullName evidence="2">Uncharacterized protein</fullName>
    </submittedName>
</protein>
<dbReference type="AlphaFoldDB" id="A0A480APX0"/>